<evidence type="ECO:0008006" key="4">
    <source>
        <dbReference type="Google" id="ProtNLM"/>
    </source>
</evidence>
<dbReference type="Pfam" id="PF13487">
    <property type="entry name" value="HD_5"/>
    <property type="match status" value="1"/>
</dbReference>
<protein>
    <recommendedName>
        <fullName evidence="4">Response regulator receiver modulated metal dependent phosphohydrolase</fullName>
    </recommendedName>
</protein>
<comment type="caution">
    <text evidence="3">The sequence shown here is derived from an EMBL/GenBank/DDBJ whole genome shotgun (WGS) entry which is preliminary data.</text>
</comment>
<evidence type="ECO:0000259" key="1">
    <source>
        <dbReference type="PROSITE" id="PS50110"/>
    </source>
</evidence>
<dbReference type="SUPFAM" id="SSF52172">
    <property type="entry name" value="CheY-like"/>
    <property type="match status" value="1"/>
</dbReference>
<sequence>MKKQILIVEDERVSAEDIKMSLQRLGYPVSGIAVSGEEAVRKAEEMHPDLVLMDIVLKGKMDGIEAASEIRSRLDIPVVYLTAHADKKTLARAKITEPFGYILKPFDDKDLQATIEMALYKQKTENALKEREMILKINLMETIKALALAIETRDVYAAGHQRKVANLASNIAKEMGLTEGQVDGLRMAGSVHDIGTIQILTETLIKPDHLSQFESYMVKMHPQFGYDILKVIEFSFPVAQIVLQHHERLDGSGYPAGLLGGNTLPEARILAVADIVEAMSSPRPYRPALGINTALEEISKDKGILYDPEAVDACLILFHEKKFKFE</sequence>
<dbReference type="PROSITE" id="PS51832">
    <property type="entry name" value="HD_GYP"/>
    <property type="match status" value="1"/>
</dbReference>
<dbReference type="AlphaFoldDB" id="A0A0F9Q8J5"/>
<dbReference type="PROSITE" id="PS50110">
    <property type="entry name" value="RESPONSE_REGULATORY"/>
    <property type="match status" value="1"/>
</dbReference>
<feature type="domain" description="Response regulatory" evidence="1">
    <location>
        <begin position="4"/>
        <end position="119"/>
    </location>
</feature>
<dbReference type="InterPro" id="IPR037522">
    <property type="entry name" value="HD_GYP_dom"/>
</dbReference>
<dbReference type="SMART" id="SM00471">
    <property type="entry name" value="HDc"/>
    <property type="match status" value="1"/>
</dbReference>
<accession>A0A0F9Q8J5</accession>
<proteinExistence type="predicted"/>
<dbReference type="InterPro" id="IPR052020">
    <property type="entry name" value="Cyclic_di-GMP/3'3'-cGAMP_PDE"/>
</dbReference>
<name>A0A0F9Q8J5_9ZZZZ</name>
<reference evidence="3" key="1">
    <citation type="journal article" date="2015" name="Nature">
        <title>Complex archaea that bridge the gap between prokaryotes and eukaryotes.</title>
        <authorList>
            <person name="Spang A."/>
            <person name="Saw J.H."/>
            <person name="Jorgensen S.L."/>
            <person name="Zaremba-Niedzwiedzka K."/>
            <person name="Martijn J."/>
            <person name="Lind A.E."/>
            <person name="van Eijk R."/>
            <person name="Schleper C."/>
            <person name="Guy L."/>
            <person name="Ettema T.J."/>
        </authorList>
    </citation>
    <scope>NUCLEOTIDE SEQUENCE</scope>
</reference>
<dbReference type="Pfam" id="PF00072">
    <property type="entry name" value="Response_reg"/>
    <property type="match status" value="1"/>
</dbReference>
<dbReference type="PANTHER" id="PTHR45228">
    <property type="entry name" value="CYCLIC DI-GMP PHOSPHODIESTERASE TM_0186-RELATED"/>
    <property type="match status" value="1"/>
</dbReference>
<evidence type="ECO:0000259" key="2">
    <source>
        <dbReference type="PROSITE" id="PS51832"/>
    </source>
</evidence>
<dbReference type="Gene3D" id="1.10.3210.10">
    <property type="entry name" value="Hypothetical protein af1432"/>
    <property type="match status" value="1"/>
</dbReference>
<dbReference type="GO" id="GO:0000160">
    <property type="term" value="P:phosphorelay signal transduction system"/>
    <property type="evidence" value="ECO:0007669"/>
    <property type="project" value="InterPro"/>
</dbReference>
<feature type="domain" description="HD-GYP" evidence="2">
    <location>
        <begin position="135"/>
        <end position="326"/>
    </location>
</feature>
<dbReference type="InterPro" id="IPR011006">
    <property type="entry name" value="CheY-like_superfamily"/>
</dbReference>
<dbReference type="PANTHER" id="PTHR45228:SF1">
    <property type="entry name" value="CYCLIC DI-GMP PHOSPHODIESTERASE TM_0186"/>
    <property type="match status" value="1"/>
</dbReference>
<gene>
    <name evidence="3" type="ORF">LCGC14_0735150</name>
</gene>
<evidence type="ECO:0000313" key="3">
    <source>
        <dbReference type="EMBL" id="KKN40270.1"/>
    </source>
</evidence>
<organism evidence="3">
    <name type="scientific">marine sediment metagenome</name>
    <dbReference type="NCBI Taxonomy" id="412755"/>
    <lineage>
        <taxon>unclassified sequences</taxon>
        <taxon>metagenomes</taxon>
        <taxon>ecological metagenomes</taxon>
    </lineage>
</organism>
<dbReference type="CDD" id="cd00077">
    <property type="entry name" value="HDc"/>
    <property type="match status" value="1"/>
</dbReference>
<dbReference type="Gene3D" id="3.40.50.2300">
    <property type="match status" value="1"/>
</dbReference>
<dbReference type="CDD" id="cd17534">
    <property type="entry name" value="REC_DC-like"/>
    <property type="match status" value="1"/>
</dbReference>
<dbReference type="SMART" id="SM00448">
    <property type="entry name" value="REC"/>
    <property type="match status" value="1"/>
</dbReference>
<dbReference type="SUPFAM" id="SSF109604">
    <property type="entry name" value="HD-domain/PDEase-like"/>
    <property type="match status" value="1"/>
</dbReference>
<dbReference type="InterPro" id="IPR003607">
    <property type="entry name" value="HD/PDEase_dom"/>
</dbReference>
<dbReference type="InterPro" id="IPR001789">
    <property type="entry name" value="Sig_transdc_resp-reg_receiver"/>
</dbReference>
<dbReference type="EMBL" id="LAZR01001714">
    <property type="protein sequence ID" value="KKN40270.1"/>
    <property type="molecule type" value="Genomic_DNA"/>
</dbReference>